<feature type="compositionally biased region" description="Acidic residues" evidence="1">
    <location>
        <begin position="218"/>
        <end position="229"/>
    </location>
</feature>
<feature type="transmembrane region" description="Helical" evidence="2">
    <location>
        <begin position="92"/>
        <end position="114"/>
    </location>
</feature>
<dbReference type="InterPro" id="IPR025642">
    <property type="entry name" value="DUF4342"/>
</dbReference>
<dbReference type="AlphaFoldDB" id="A0A923NH91"/>
<dbReference type="Proteomes" id="UP000644115">
    <property type="component" value="Unassembled WGS sequence"/>
</dbReference>
<name>A0A923NH91_9FIRM</name>
<evidence type="ECO:0000256" key="2">
    <source>
        <dbReference type="SAM" id="Phobius"/>
    </source>
</evidence>
<dbReference type="SUPFAM" id="SSF46934">
    <property type="entry name" value="UBA-like"/>
    <property type="match status" value="1"/>
</dbReference>
<feature type="region of interest" description="Disordered" evidence="1">
    <location>
        <begin position="185"/>
        <end position="229"/>
    </location>
</feature>
<accession>A0A923NH91</accession>
<gene>
    <name evidence="4" type="ORF">H8876_08640</name>
</gene>
<evidence type="ECO:0000256" key="1">
    <source>
        <dbReference type="SAM" id="MobiDB-lite"/>
    </source>
</evidence>
<dbReference type="Pfam" id="PF14242">
    <property type="entry name" value="DUF4342"/>
    <property type="match status" value="1"/>
</dbReference>
<dbReference type="Gene3D" id="1.10.8.10">
    <property type="entry name" value="DNA helicase RuvA subunit, C-terminal domain"/>
    <property type="match status" value="1"/>
</dbReference>
<organism evidence="4 5">
    <name type="scientific">Lentihominibacter faecis</name>
    <dbReference type="NCBI Taxonomy" id="2764712"/>
    <lineage>
        <taxon>Bacteria</taxon>
        <taxon>Bacillati</taxon>
        <taxon>Bacillota</taxon>
        <taxon>Clostridia</taxon>
        <taxon>Peptostreptococcales</taxon>
        <taxon>Anaerovoracaceae</taxon>
        <taxon>Lentihominibacter</taxon>
    </lineage>
</organism>
<evidence type="ECO:0000313" key="5">
    <source>
        <dbReference type="Proteomes" id="UP000644115"/>
    </source>
</evidence>
<keyword evidence="5" id="KW-1185">Reference proteome</keyword>
<evidence type="ECO:0000259" key="3">
    <source>
        <dbReference type="Pfam" id="PF14242"/>
    </source>
</evidence>
<feature type="domain" description="DUF4342" evidence="3">
    <location>
        <begin position="49"/>
        <end position="122"/>
    </location>
</feature>
<keyword evidence="2" id="KW-1133">Transmembrane helix</keyword>
<protein>
    <submittedName>
        <fullName evidence="4">DUF4342 domain-containing protein</fullName>
    </submittedName>
</protein>
<evidence type="ECO:0000313" key="4">
    <source>
        <dbReference type="EMBL" id="MBC6000065.1"/>
    </source>
</evidence>
<feature type="compositionally biased region" description="Low complexity" evidence="1">
    <location>
        <begin position="207"/>
        <end position="217"/>
    </location>
</feature>
<comment type="caution">
    <text evidence="4">The sequence shown here is derived from an EMBL/GenBank/DDBJ whole genome shotgun (WGS) entry which is preliminary data.</text>
</comment>
<reference evidence="4" key="1">
    <citation type="submission" date="2020-08" db="EMBL/GenBank/DDBJ databases">
        <authorList>
            <person name="Liu C."/>
            <person name="Sun Q."/>
        </authorList>
    </citation>
    <scope>NUCLEOTIDE SEQUENCE</scope>
    <source>
        <strain evidence="4">BX16</strain>
    </source>
</reference>
<dbReference type="RefSeq" id="WP_249287413.1">
    <property type="nucleotide sequence ID" value="NZ_JACRWC010000106.1"/>
</dbReference>
<dbReference type="EMBL" id="JACRWC010000106">
    <property type="protein sequence ID" value="MBC6000065.1"/>
    <property type="molecule type" value="Genomic_DNA"/>
</dbReference>
<keyword evidence="2" id="KW-0812">Transmembrane</keyword>
<keyword evidence="2" id="KW-0472">Membrane</keyword>
<sequence length="229" mass="24294">MEITLEKIELVKDRTGVTYAEAKQALEETDGSVVDAIIAIEEIINTGEKKKGFGKKGEALFSRLKEIVKKGNVSKIQVKKDGELVLNVPVNAGLVGVVIAPIAAVVAVVAAFGFKCSIEIIKTDGTIIDVSDAVTDAMGSVAEKSSTVAGEVKERSTTWYQKGLEKAGEAVSRIKKAGEEVADAAEELYEESRLDGEDEDETDAPCEAANTAEGAGETAEEQEETAEKE</sequence>
<dbReference type="InterPro" id="IPR009060">
    <property type="entry name" value="UBA-like_sf"/>
</dbReference>
<proteinExistence type="predicted"/>